<feature type="domain" description="PAC" evidence="20">
    <location>
        <begin position="67"/>
        <end position="119"/>
    </location>
</feature>
<evidence type="ECO:0000256" key="9">
    <source>
        <dbReference type="ARBA" id="ARBA00022777"/>
    </source>
</evidence>
<dbReference type="InterPro" id="IPR003594">
    <property type="entry name" value="HATPase_dom"/>
</dbReference>
<evidence type="ECO:0000256" key="7">
    <source>
        <dbReference type="ARBA" id="ARBA00022692"/>
    </source>
</evidence>
<evidence type="ECO:0000256" key="15">
    <source>
        <dbReference type="PROSITE-ProRule" id="PRU00169"/>
    </source>
</evidence>
<feature type="modified residue" description="4-aspartylphosphate" evidence="15">
    <location>
        <position position="437"/>
    </location>
</feature>
<evidence type="ECO:0000259" key="19">
    <source>
        <dbReference type="PROSITE" id="PS50112"/>
    </source>
</evidence>
<evidence type="ECO:0000256" key="6">
    <source>
        <dbReference type="ARBA" id="ARBA00022679"/>
    </source>
</evidence>
<dbReference type="Pfam" id="PF00512">
    <property type="entry name" value="HisKA"/>
    <property type="match status" value="1"/>
</dbReference>
<dbReference type="Pfam" id="PF00072">
    <property type="entry name" value="Response_reg"/>
    <property type="match status" value="1"/>
</dbReference>
<feature type="domain" description="Histidine kinase" evidence="17">
    <location>
        <begin position="144"/>
        <end position="362"/>
    </location>
</feature>
<dbReference type="PRINTS" id="PR00344">
    <property type="entry name" value="BCTRLSENSOR"/>
</dbReference>
<keyword evidence="6" id="KW-0808">Transferase</keyword>
<dbReference type="PROSITE" id="PS50113">
    <property type="entry name" value="PAC"/>
    <property type="match status" value="1"/>
</dbReference>
<gene>
    <name evidence="21" type="ORF">KME15_25140</name>
</gene>
<dbReference type="FunFam" id="1.10.287.130:FF:000004">
    <property type="entry name" value="Ethylene receptor 1"/>
    <property type="match status" value="1"/>
</dbReference>
<dbReference type="InterPro" id="IPR000700">
    <property type="entry name" value="PAS-assoc_C"/>
</dbReference>
<dbReference type="InterPro" id="IPR004358">
    <property type="entry name" value="Sig_transdc_His_kin-like_C"/>
</dbReference>
<keyword evidence="5 15" id="KW-0597">Phosphoprotein</keyword>
<accession>A0A951QFR0</accession>
<dbReference type="FunFam" id="3.30.450.20:FF:000099">
    <property type="entry name" value="Sensory box sensor histidine kinase"/>
    <property type="match status" value="1"/>
</dbReference>
<evidence type="ECO:0000256" key="14">
    <source>
        <dbReference type="ARBA" id="ARBA00074306"/>
    </source>
</evidence>
<evidence type="ECO:0000256" key="8">
    <source>
        <dbReference type="ARBA" id="ARBA00022741"/>
    </source>
</evidence>
<dbReference type="SMART" id="SM00086">
    <property type="entry name" value="PAC"/>
    <property type="match status" value="1"/>
</dbReference>
<dbReference type="GO" id="GO:0016020">
    <property type="term" value="C:membrane"/>
    <property type="evidence" value="ECO:0007669"/>
    <property type="project" value="UniProtKB-SubCell"/>
</dbReference>
<evidence type="ECO:0000256" key="4">
    <source>
        <dbReference type="ARBA" id="ARBA00012438"/>
    </source>
</evidence>
<dbReference type="PANTHER" id="PTHR43547">
    <property type="entry name" value="TWO-COMPONENT HISTIDINE KINASE"/>
    <property type="match status" value="1"/>
</dbReference>
<keyword evidence="13" id="KW-0472">Membrane</keyword>
<dbReference type="SMART" id="SM00448">
    <property type="entry name" value="REC"/>
    <property type="match status" value="1"/>
</dbReference>
<dbReference type="SUPFAM" id="SSF55874">
    <property type="entry name" value="ATPase domain of HSP90 chaperone/DNA topoisomerase II/histidine kinase"/>
    <property type="match status" value="1"/>
</dbReference>
<evidence type="ECO:0000256" key="3">
    <source>
        <dbReference type="ARBA" id="ARBA00006402"/>
    </source>
</evidence>
<dbReference type="InterPro" id="IPR013655">
    <property type="entry name" value="PAS_fold_3"/>
</dbReference>
<evidence type="ECO:0000313" key="22">
    <source>
        <dbReference type="Proteomes" id="UP000757435"/>
    </source>
</evidence>
<feature type="domain" description="Response regulatory" evidence="18">
    <location>
        <begin position="388"/>
        <end position="514"/>
    </location>
</feature>
<reference evidence="21" key="1">
    <citation type="submission" date="2021-05" db="EMBL/GenBank/DDBJ databases">
        <authorList>
            <person name="Pietrasiak N."/>
            <person name="Ward R."/>
            <person name="Stajich J.E."/>
            <person name="Kurbessoian T."/>
        </authorList>
    </citation>
    <scope>NUCLEOTIDE SEQUENCE</scope>
    <source>
        <strain evidence="21">UHER 2000/2452</strain>
    </source>
</reference>
<evidence type="ECO:0000259" key="17">
    <source>
        <dbReference type="PROSITE" id="PS50109"/>
    </source>
</evidence>
<evidence type="ECO:0000256" key="11">
    <source>
        <dbReference type="ARBA" id="ARBA00022989"/>
    </source>
</evidence>
<keyword evidence="8" id="KW-0547">Nucleotide-binding</keyword>
<dbReference type="CDD" id="cd16922">
    <property type="entry name" value="HATPase_EvgS-ArcB-TorS-like"/>
    <property type="match status" value="1"/>
</dbReference>
<dbReference type="SMART" id="SM00387">
    <property type="entry name" value="HATPase_c"/>
    <property type="match status" value="1"/>
</dbReference>
<name>A0A951QFR0_9CYAN</name>
<comment type="subcellular location">
    <subcellularLocation>
        <location evidence="2">Membrane</location>
    </subcellularLocation>
</comment>
<feature type="domain" description="PAS" evidence="19">
    <location>
        <begin position="1"/>
        <end position="65"/>
    </location>
</feature>
<evidence type="ECO:0000256" key="16">
    <source>
        <dbReference type="SAM" id="Coils"/>
    </source>
</evidence>
<keyword evidence="11" id="KW-1133">Transmembrane helix</keyword>
<dbReference type="CDD" id="cd17580">
    <property type="entry name" value="REC_2_DhkD-like"/>
    <property type="match status" value="1"/>
</dbReference>
<dbReference type="InterPro" id="IPR001789">
    <property type="entry name" value="Sig_transdc_resp-reg_receiver"/>
</dbReference>
<dbReference type="SUPFAM" id="SSF52172">
    <property type="entry name" value="CheY-like"/>
    <property type="match status" value="1"/>
</dbReference>
<dbReference type="InterPro" id="IPR005467">
    <property type="entry name" value="His_kinase_dom"/>
</dbReference>
<dbReference type="Pfam" id="PF02518">
    <property type="entry name" value="HATPase_c"/>
    <property type="match status" value="1"/>
</dbReference>
<keyword evidence="7" id="KW-0812">Transmembrane</keyword>
<dbReference type="InterPro" id="IPR035965">
    <property type="entry name" value="PAS-like_dom_sf"/>
</dbReference>
<dbReference type="InterPro" id="IPR001610">
    <property type="entry name" value="PAC"/>
</dbReference>
<dbReference type="PROSITE" id="PS50110">
    <property type="entry name" value="RESPONSE_REGULATORY"/>
    <property type="match status" value="1"/>
</dbReference>
<evidence type="ECO:0000256" key="10">
    <source>
        <dbReference type="ARBA" id="ARBA00022840"/>
    </source>
</evidence>
<dbReference type="InterPro" id="IPR036097">
    <property type="entry name" value="HisK_dim/P_sf"/>
</dbReference>
<dbReference type="CDD" id="cd00130">
    <property type="entry name" value="PAS"/>
    <property type="match status" value="1"/>
</dbReference>
<dbReference type="FunFam" id="3.30.565.10:FF:000010">
    <property type="entry name" value="Sensor histidine kinase RcsC"/>
    <property type="match status" value="1"/>
</dbReference>
<evidence type="ECO:0000259" key="20">
    <source>
        <dbReference type="PROSITE" id="PS50113"/>
    </source>
</evidence>
<dbReference type="PROSITE" id="PS50112">
    <property type="entry name" value="PAS"/>
    <property type="match status" value="1"/>
</dbReference>
<comment type="catalytic activity">
    <reaction evidence="1">
        <text>ATP + protein L-histidine = ADP + protein N-phospho-L-histidine.</text>
        <dbReference type="EC" id="2.7.13.3"/>
    </reaction>
</comment>
<evidence type="ECO:0000256" key="13">
    <source>
        <dbReference type="ARBA" id="ARBA00023136"/>
    </source>
</evidence>
<dbReference type="GO" id="GO:0000155">
    <property type="term" value="F:phosphorelay sensor kinase activity"/>
    <property type="evidence" value="ECO:0007669"/>
    <property type="project" value="InterPro"/>
</dbReference>
<reference evidence="21" key="2">
    <citation type="journal article" date="2022" name="Microbiol. Resour. Announc.">
        <title>Metagenome Sequencing to Explore Phylogenomics of Terrestrial Cyanobacteria.</title>
        <authorList>
            <person name="Ward R.D."/>
            <person name="Stajich J.E."/>
            <person name="Johansen J.R."/>
            <person name="Huntemann M."/>
            <person name="Clum A."/>
            <person name="Foster B."/>
            <person name="Foster B."/>
            <person name="Roux S."/>
            <person name="Palaniappan K."/>
            <person name="Varghese N."/>
            <person name="Mukherjee S."/>
            <person name="Reddy T.B.K."/>
            <person name="Daum C."/>
            <person name="Copeland A."/>
            <person name="Chen I.A."/>
            <person name="Ivanova N.N."/>
            <person name="Kyrpides N.C."/>
            <person name="Shapiro N."/>
            <person name="Eloe-Fadrosh E.A."/>
            <person name="Pietrasiak N."/>
        </authorList>
    </citation>
    <scope>NUCLEOTIDE SEQUENCE</scope>
    <source>
        <strain evidence="21">UHER 2000/2452</strain>
    </source>
</reference>
<dbReference type="InterPro" id="IPR000014">
    <property type="entry name" value="PAS"/>
</dbReference>
<dbReference type="PANTHER" id="PTHR43547:SF2">
    <property type="entry name" value="HYBRID SIGNAL TRANSDUCTION HISTIDINE KINASE C"/>
    <property type="match status" value="1"/>
</dbReference>
<evidence type="ECO:0000256" key="2">
    <source>
        <dbReference type="ARBA" id="ARBA00004370"/>
    </source>
</evidence>
<keyword evidence="16" id="KW-0175">Coiled coil</keyword>
<dbReference type="Gene3D" id="3.30.565.10">
    <property type="entry name" value="Histidine kinase-like ATPase, C-terminal domain"/>
    <property type="match status" value="1"/>
</dbReference>
<keyword evidence="10" id="KW-0067">ATP-binding</keyword>
<dbReference type="SUPFAM" id="SSF55785">
    <property type="entry name" value="PYP-like sensor domain (PAS domain)"/>
    <property type="match status" value="1"/>
</dbReference>
<comment type="similarity">
    <text evidence="3">In the N-terminal section; belongs to the phytochrome family.</text>
</comment>
<dbReference type="PROSITE" id="PS50109">
    <property type="entry name" value="HIS_KIN"/>
    <property type="match status" value="1"/>
</dbReference>
<evidence type="ECO:0000259" key="18">
    <source>
        <dbReference type="PROSITE" id="PS50110"/>
    </source>
</evidence>
<dbReference type="GO" id="GO:0005524">
    <property type="term" value="F:ATP binding"/>
    <property type="evidence" value="ECO:0007669"/>
    <property type="project" value="UniProtKB-KW"/>
</dbReference>
<organism evidence="21 22">
    <name type="scientific">Drouetiella hepatica Uher 2000/2452</name>
    <dbReference type="NCBI Taxonomy" id="904376"/>
    <lineage>
        <taxon>Bacteria</taxon>
        <taxon>Bacillati</taxon>
        <taxon>Cyanobacteriota</taxon>
        <taxon>Cyanophyceae</taxon>
        <taxon>Oculatellales</taxon>
        <taxon>Oculatellaceae</taxon>
        <taxon>Drouetiella</taxon>
    </lineage>
</organism>
<dbReference type="AlphaFoldDB" id="A0A951QFR0"/>
<dbReference type="InterPro" id="IPR036890">
    <property type="entry name" value="HATPase_C_sf"/>
</dbReference>
<proteinExistence type="inferred from homology"/>
<dbReference type="Pfam" id="PF08447">
    <property type="entry name" value="PAS_3"/>
    <property type="match status" value="1"/>
</dbReference>
<evidence type="ECO:0000256" key="12">
    <source>
        <dbReference type="ARBA" id="ARBA00023012"/>
    </source>
</evidence>
<evidence type="ECO:0000256" key="5">
    <source>
        <dbReference type="ARBA" id="ARBA00022553"/>
    </source>
</evidence>
<dbReference type="SMART" id="SM00388">
    <property type="entry name" value="HisKA"/>
    <property type="match status" value="1"/>
</dbReference>
<dbReference type="InterPro" id="IPR011006">
    <property type="entry name" value="CheY-like_superfamily"/>
</dbReference>
<sequence>MADNAPVMVWVTDPTGYCTYLSQSWYDFSGQTKETGLGFRWLDVVHPEDFEYSKNTFLTANARHEAFRLEYRLRRKDGEYRWAIDAASPWFGVDGQFKGYIGSVIDISDRKQAEAEREQLLQREKAAREQAEQANRVKDEFLAVLSHELRSPLNPILGWTRLLQNGKLDAARQREALNTIERNAKLQTQLIEDLLDISRIMQGKLSLTVAPVSLTFVISAALETVQLAAEAKNIGMILNLAPEVASVSGDVTRLQQVVWNLLSNAVKFTPNGRQVTVELKQMGQLAQIRVIDTGKGINPQFLPYIFEYFRQEDGSTTRKFGGLGLGLAIARQIVEMHGGTLWAESQGEGQGATFILQLPTIQQAALIIPQPARNPSASDIELPLGGIHVLLVDDDSDTREFQAFVLEKSGANVTAVASGFEALQALEQFTPDILVSDIGMAEMDGYMLMRQIRSRLPDRGKTTPEKDSLLPKAIALTAYAAEVDQQRALQAGFQAHLTKPVEPETLVQTIARLCGVEIEVI</sequence>
<protein>
    <recommendedName>
        <fullName evidence="14">Circadian input-output histidine kinase CikA</fullName>
        <ecNumber evidence="4">2.7.13.3</ecNumber>
    </recommendedName>
</protein>
<dbReference type="SUPFAM" id="SSF47384">
    <property type="entry name" value="Homodimeric domain of signal transducing histidine kinase"/>
    <property type="match status" value="1"/>
</dbReference>
<evidence type="ECO:0000256" key="1">
    <source>
        <dbReference type="ARBA" id="ARBA00000085"/>
    </source>
</evidence>
<keyword evidence="12" id="KW-0902">Two-component regulatory system</keyword>
<comment type="caution">
    <text evidence="21">The sequence shown here is derived from an EMBL/GenBank/DDBJ whole genome shotgun (WGS) entry which is preliminary data.</text>
</comment>
<dbReference type="EC" id="2.7.13.3" evidence="4"/>
<dbReference type="CDD" id="cd00082">
    <property type="entry name" value="HisKA"/>
    <property type="match status" value="1"/>
</dbReference>
<dbReference type="Gene3D" id="3.30.450.20">
    <property type="entry name" value="PAS domain"/>
    <property type="match status" value="1"/>
</dbReference>
<dbReference type="Gene3D" id="3.40.50.2300">
    <property type="match status" value="1"/>
</dbReference>
<dbReference type="InterPro" id="IPR003661">
    <property type="entry name" value="HisK_dim/P_dom"/>
</dbReference>
<dbReference type="Gene3D" id="1.10.287.130">
    <property type="match status" value="1"/>
</dbReference>
<dbReference type="NCBIfam" id="TIGR00229">
    <property type="entry name" value="sensory_box"/>
    <property type="match status" value="1"/>
</dbReference>
<dbReference type="EMBL" id="JAHHHD010000051">
    <property type="protein sequence ID" value="MBW4661960.1"/>
    <property type="molecule type" value="Genomic_DNA"/>
</dbReference>
<keyword evidence="9" id="KW-0418">Kinase</keyword>
<evidence type="ECO:0000313" key="21">
    <source>
        <dbReference type="EMBL" id="MBW4661960.1"/>
    </source>
</evidence>
<feature type="coiled-coil region" evidence="16">
    <location>
        <begin position="110"/>
        <end position="137"/>
    </location>
</feature>
<dbReference type="Proteomes" id="UP000757435">
    <property type="component" value="Unassembled WGS sequence"/>
</dbReference>